<reference evidence="2" key="1">
    <citation type="journal article" date="2008" name="Nat. Genet.">
        <title>The Pristionchus pacificus genome provides a unique perspective on nematode lifestyle and parasitism.</title>
        <authorList>
            <person name="Dieterich C."/>
            <person name="Clifton S.W."/>
            <person name="Schuster L.N."/>
            <person name="Chinwalla A."/>
            <person name="Delehaunty K."/>
            <person name="Dinkelacker I."/>
            <person name="Fulton L."/>
            <person name="Fulton R."/>
            <person name="Godfrey J."/>
            <person name="Minx P."/>
            <person name="Mitreva M."/>
            <person name="Roeseler W."/>
            <person name="Tian H."/>
            <person name="Witte H."/>
            <person name="Yang S.P."/>
            <person name="Wilson R.K."/>
            <person name="Sommer R.J."/>
        </authorList>
    </citation>
    <scope>NUCLEOTIDE SEQUENCE [LARGE SCALE GENOMIC DNA]</scope>
    <source>
        <strain evidence="2">PS312</strain>
    </source>
</reference>
<protein>
    <submittedName>
        <fullName evidence="1">Uncharacterized protein</fullName>
    </submittedName>
</protein>
<name>A0A454XUC6_PRIPA</name>
<gene>
    <name evidence="1" type="primary">WBGene00101550</name>
</gene>
<dbReference type="EnsemblMetazoa" id="PPA11996.1">
    <property type="protein sequence ID" value="PPA11996.1"/>
    <property type="gene ID" value="WBGene00101550"/>
</dbReference>
<evidence type="ECO:0000313" key="2">
    <source>
        <dbReference type="Proteomes" id="UP000005239"/>
    </source>
</evidence>
<dbReference type="Proteomes" id="UP000005239">
    <property type="component" value="Unassembled WGS sequence"/>
</dbReference>
<reference evidence="1" key="2">
    <citation type="submission" date="2022-06" db="UniProtKB">
        <authorList>
            <consortium name="EnsemblMetazoa"/>
        </authorList>
    </citation>
    <scope>IDENTIFICATION</scope>
    <source>
        <strain evidence="1">PS312</strain>
    </source>
</reference>
<accession>A0A8R1UAE2</accession>
<proteinExistence type="predicted"/>
<evidence type="ECO:0000313" key="1">
    <source>
        <dbReference type="EnsemblMetazoa" id="PPA11996.1"/>
    </source>
</evidence>
<organism evidence="1 2">
    <name type="scientific">Pristionchus pacificus</name>
    <name type="common">Parasitic nematode worm</name>
    <dbReference type="NCBI Taxonomy" id="54126"/>
    <lineage>
        <taxon>Eukaryota</taxon>
        <taxon>Metazoa</taxon>
        <taxon>Ecdysozoa</taxon>
        <taxon>Nematoda</taxon>
        <taxon>Chromadorea</taxon>
        <taxon>Rhabditida</taxon>
        <taxon>Rhabditina</taxon>
        <taxon>Diplogasteromorpha</taxon>
        <taxon>Diplogasteroidea</taxon>
        <taxon>Neodiplogasteridae</taxon>
        <taxon>Pristionchus</taxon>
    </lineage>
</organism>
<keyword evidence="2" id="KW-1185">Reference proteome</keyword>
<accession>A0A454XUC6</accession>
<dbReference type="AlphaFoldDB" id="A0A454XUC6"/>
<sequence>MNKSVAAIIRTVRGTSGSQIVGANPARRYESLSVYLMAGLDLSTAFKVFQGRMVVLGDLDTNGELTIRFLVGSITPSHTATDLTRVIRCHGGAMEEMDFFTHVERRCGSPRELEFPIFQDESSYLVAFEEIFVEF</sequence>